<protein>
    <submittedName>
        <fullName evidence="2">Paeninodin family lasso peptide</fullName>
    </submittedName>
</protein>
<evidence type="ECO:0000256" key="1">
    <source>
        <dbReference type="SAM" id="MobiDB-lite"/>
    </source>
</evidence>
<dbReference type="EMBL" id="JAGSOT010000053">
    <property type="protein sequence ID" value="MBR7797406.1"/>
    <property type="molecule type" value="Genomic_DNA"/>
</dbReference>
<comment type="caution">
    <text evidence="2">The sequence shown here is derived from an EMBL/GenBank/DDBJ whole genome shotgun (WGS) entry which is preliminary data.</text>
</comment>
<reference evidence="2" key="1">
    <citation type="submission" date="2021-04" db="EMBL/GenBank/DDBJ databases">
        <title>Isolation and polyphasic classification of algal microorganism.</title>
        <authorList>
            <person name="Wang S."/>
        </authorList>
    </citation>
    <scope>NUCLEOTIDE SEQUENCE</scope>
    <source>
        <strain evidence="2">720a</strain>
    </source>
</reference>
<feature type="region of interest" description="Disordered" evidence="1">
    <location>
        <begin position="16"/>
        <end position="41"/>
    </location>
</feature>
<dbReference type="RefSeq" id="WP_161629264.1">
    <property type="nucleotide sequence ID" value="NZ_BAAACY010000114.1"/>
</dbReference>
<dbReference type="Proteomes" id="UP000675284">
    <property type="component" value="Unassembled WGS sequence"/>
</dbReference>
<dbReference type="InterPro" id="IPR049825">
    <property type="entry name" value="Lasso_PadeA-like"/>
</dbReference>
<keyword evidence="3" id="KW-1185">Reference proteome</keyword>
<accession>A0A941DXB6</accession>
<gene>
    <name evidence="2" type="ORF">KCX74_15320</name>
</gene>
<dbReference type="AlphaFoldDB" id="A0A941DXB6"/>
<organism evidence="2 3">
    <name type="scientific">Virgibacillus salarius</name>
    <dbReference type="NCBI Taxonomy" id="447199"/>
    <lineage>
        <taxon>Bacteria</taxon>
        <taxon>Bacillati</taxon>
        <taxon>Bacillota</taxon>
        <taxon>Bacilli</taxon>
        <taxon>Bacillales</taxon>
        <taxon>Bacillaceae</taxon>
        <taxon>Virgibacillus</taxon>
    </lineage>
</organism>
<feature type="compositionally biased region" description="Acidic residues" evidence="1">
    <location>
        <begin position="30"/>
        <end position="41"/>
    </location>
</feature>
<dbReference type="NCBIfam" id="NF033524">
    <property type="entry name" value="lasso_PadeA_fam"/>
    <property type="match status" value="1"/>
</dbReference>
<proteinExistence type="predicted"/>
<name>A0A941DXB6_9BACI</name>
<evidence type="ECO:0000313" key="3">
    <source>
        <dbReference type="Proteomes" id="UP000675284"/>
    </source>
</evidence>
<evidence type="ECO:0000313" key="2">
    <source>
        <dbReference type="EMBL" id="MBR7797406.1"/>
    </source>
</evidence>
<sequence>MKKEWEKPVLDQLSVSLTKGKGHGGKWWDDSDDSGDDNLGS</sequence>